<comment type="caution">
    <text evidence="2">The sequence shown here is derived from an EMBL/GenBank/DDBJ whole genome shotgun (WGS) entry which is preliminary data.</text>
</comment>
<dbReference type="EMBL" id="BARW01028547">
    <property type="protein sequence ID" value="GAJ14056.1"/>
    <property type="molecule type" value="Genomic_DNA"/>
</dbReference>
<evidence type="ECO:0000259" key="1">
    <source>
        <dbReference type="SMART" id="SM00977"/>
    </source>
</evidence>
<organism evidence="2">
    <name type="scientific">marine sediment metagenome</name>
    <dbReference type="NCBI Taxonomy" id="412755"/>
    <lineage>
        <taxon>unclassified sequences</taxon>
        <taxon>metagenomes</taxon>
        <taxon>ecological metagenomes</taxon>
    </lineage>
</organism>
<feature type="non-terminal residue" evidence="2">
    <location>
        <position position="1"/>
    </location>
</feature>
<dbReference type="SUPFAM" id="SSF56037">
    <property type="entry name" value="PheT/TilS domain"/>
    <property type="match status" value="1"/>
</dbReference>
<proteinExistence type="predicted"/>
<dbReference type="Pfam" id="PF09179">
    <property type="entry name" value="TilS"/>
    <property type="match status" value="1"/>
</dbReference>
<accession>X1VH18</accession>
<evidence type="ECO:0000313" key="2">
    <source>
        <dbReference type="EMBL" id="GAJ14056.1"/>
    </source>
</evidence>
<dbReference type="SUPFAM" id="SSF82829">
    <property type="entry name" value="MesJ substrate recognition domain-like"/>
    <property type="match status" value="1"/>
</dbReference>
<dbReference type="Gene3D" id="3.30.465.60">
    <property type="match status" value="1"/>
</dbReference>
<dbReference type="NCBIfam" id="TIGR02433">
    <property type="entry name" value="lysidine_TilS_C"/>
    <property type="match status" value="1"/>
</dbReference>
<feature type="domain" description="Lysidine-tRNA(Ile) synthetase C-terminal" evidence="1">
    <location>
        <begin position="152"/>
        <end position="224"/>
    </location>
</feature>
<reference evidence="2" key="1">
    <citation type="journal article" date="2014" name="Front. Microbiol.">
        <title>High frequency of phylogenetically diverse reductive dehalogenase-homologous genes in deep subseafloor sedimentary metagenomes.</title>
        <authorList>
            <person name="Kawai M."/>
            <person name="Futagami T."/>
            <person name="Toyoda A."/>
            <person name="Takaki Y."/>
            <person name="Nishi S."/>
            <person name="Hori S."/>
            <person name="Arai W."/>
            <person name="Tsubouchi T."/>
            <person name="Morono Y."/>
            <person name="Uchiyama I."/>
            <person name="Ito T."/>
            <person name="Fujiyama A."/>
            <person name="Inagaki F."/>
            <person name="Takami H."/>
        </authorList>
    </citation>
    <scope>NUCLEOTIDE SEQUENCE</scope>
    <source>
        <strain evidence="2">Expedition CK06-06</strain>
    </source>
</reference>
<dbReference type="SMART" id="SM00977">
    <property type="entry name" value="TilS_C"/>
    <property type="match status" value="1"/>
</dbReference>
<dbReference type="GO" id="GO:0005524">
    <property type="term" value="F:ATP binding"/>
    <property type="evidence" value="ECO:0007669"/>
    <property type="project" value="InterPro"/>
</dbReference>
<dbReference type="InterPro" id="IPR015262">
    <property type="entry name" value="tRNA_Ile_lys_synt_subst-bd"/>
</dbReference>
<sequence length="229" mass="26362">LDEETTEAWCEVVQEHGETLVLDKERFLQLPVALQRNLLRMSIEKLLGNLKDIEMRHIEEIMGVLPKSAGKRIKLPGGLTFSIEYDKYLLGKDWAALSPFPILDGEFSLKIPGGTQVPGWRIEADIVGREQMMETDDNLVAYFDLDKAGSKLVLRSRQRGDRFQPLGMGMLKKLGEFMIDAKIPHAWRDRIPVICSSYHILWVVGWRIDDRVKVTGNTQRILRLRFERC</sequence>
<dbReference type="GO" id="GO:0005737">
    <property type="term" value="C:cytoplasm"/>
    <property type="evidence" value="ECO:0007669"/>
    <property type="project" value="InterPro"/>
</dbReference>
<dbReference type="GO" id="GO:0016879">
    <property type="term" value="F:ligase activity, forming carbon-nitrogen bonds"/>
    <property type="evidence" value="ECO:0007669"/>
    <property type="project" value="InterPro"/>
</dbReference>
<name>X1VH18_9ZZZZ</name>
<dbReference type="InterPro" id="IPR012796">
    <property type="entry name" value="Lysidine-tRNA-synth_C"/>
</dbReference>
<dbReference type="Pfam" id="PF11734">
    <property type="entry name" value="TilS_C"/>
    <property type="match status" value="1"/>
</dbReference>
<protein>
    <recommendedName>
        <fullName evidence="1">Lysidine-tRNA(Ile) synthetase C-terminal domain-containing protein</fullName>
    </recommendedName>
</protein>
<dbReference type="AlphaFoldDB" id="X1VH18"/>
<gene>
    <name evidence="2" type="ORF">S12H4_46066</name>
</gene>
<dbReference type="GO" id="GO:0008033">
    <property type="term" value="P:tRNA processing"/>
    <property type="evidence" value="ECO:0007669"/>
    <property type="project" value="InterPro"/>
</dbReference>